<dbReference type="PROSITE" id="PS51462">
    <property type="entry name" value="NUDIX"/>
    <property type="match status" value="1"/>
</dbReference>
<dbReference type="InterPro" id="IPR015797">
    <property type="entry name" value="NUDIX_hydrolase-like_dom_sf"/>
</dbReference>
<dbReference type="Proteomes" id="UP000460718">
    <property type="component" value="Unassembled WGS sequence"/>
</dbReference>
<dbReference type="InterPro" id="IPR000086">
    <property type="entry name" value="NUDIX_hydrolase_dom"/>
</dbReference>
<evidence type="ECO:0000313" key="4">
    <source>
        <dbReference type="EMBL" id="KAE8940882.1"/>
    </source>
</evidence>
<dbReference type="EMBL" id="QXFW01007803">
    <property type="protein sequence ID" value="KAE8956446.1"/>
    <property type="molecule type" value="Genomic_DNA"/>
</dbReference>
<dbReference type="Proteomes" id="UP000440732">
    <property type="component" value="Unassembled WGS sequence"/>
</dbReference>
<evidence type="ECO:0000313" key="22">
    <source>
        <dbReference type="Proteomes" id="UP000486351"/>
    </source>
</evidence>
<dbReference type="EMBL" id="QXFZ01000533">
    <property type="protein sequence ID" value="KAE9112900.1"/>
    <property type="molecule type" value="Genomic_DNA"/>
</dbReference>
<dbReference type="Proteomes" id="UP000488956">
    <property type="component" value="Unassembled WGS sequence"/>
</dbReference>
<dbReference type="SUPFAM" id="SSF55811">
    <property type="entry name" value="Nudix"/>
    <property type="match status" value="1"/>
</dbReference>
<dbReference type="InterPro" id="IPR020084">
    <property type="entry name" value="NUDIX_hydrolase_CS"/>
</dbReference>
<evidence type="ECO:0000313" key="13">
    <source>
        <dbReference type="EMBL" id="KAE9268724.1"/>
    </source>
</evidence>
<accession>A0A6A3F616</accession>
<evidence type="ECO:0000313" key="8">
    <source>
        <dbReference type="EMBL" id="KAE9137741.1"/>
    </source>
</evidence>
<dbReference type="EMBL" id="QXGF01000396">
    <property type="protein sequence ID" value="KAE8940882.1"/>
    <property type="molecule type" value="Genomic_DNA"/>
</dbReference>
<dbReference type="EMBL" id="QXGA01000870">
    <property type="protein sequence ID" value="KAE9137741.1"/>
    <property type="molecule type" value="Genomic_DNA"/>
</dbReference>
<keyword evidence="2" id="KW-0378">Hydrolase</keyword>
<evidence type="ECO:0000313" key="14">
    <source>
        <dbReference type="Proteomes" id="UP000429523"/>
    </source>
</evidence>
<dbReference type="GO" id="GO:0005634">
    <property type="term" value="C:nucleus"/>
    <property type="evidence" value="ECO:0007669"/>
    <property type="project" value="TreeGrafter"/>
</dbReference>
<dbReference type="EMBL" id="QXFX01000617">
    <property type="protein sequence ID" value="KAE9109362.1"/>
    <property type="molecule type" value="Genomic_DNA"/>
</dbReference>
<evidence type="ECO:0000313" key="7">
    <source>
        <dbReference type="EMBL" id="KAE9112900.1"/>
    </source>
</evidence>
<dbReference type="AlphaFoldDB" id="A0A6A3F616"/>
<keyword evidence="1" id="KW-0479">Metal-binding</keyword>
<evidence type="ECO:0000313" key="5">
    <source>
        <dbReference type="EMBL" id="KAE8956446.1"/>
    </source>
</evidence>
<evidence type="ECO:0000313" key="19">
    <source>
        <dbReference type="Proteomes" id="UP000441208"/>
    </source>
</evidence>
<dbReference type="GO" id="GO:0016787">
    <property type="term" value="F:hydrolase activity"/>
    <property type="evidence" value="ECO:0007669"/>
    <property type="project" value="UniProtKB-KW"/>
</dbReference>
<dbReference type="EMBL" id="QXGC01000303">
    <property type="protein sequence ID" value="KAE9241245.1"/>
    <property type="molecule type" value="Genomic_DNA"/>
</dbReference>
<dbReference type="Proteomes" id="UP000440367">
    <property type="component" value="Unassembled WGS sequence"/>
</dbReference>
<sequence length="119" mass="13491">MSEGGGILLISSSKLSKQKFILPKGGLEKHESLEYGMRRELVEEGGVTATFKATLGDTTVGENTYKSFLMHADETFDQWPESMRYRVWFNWDDAITMLKGNNPEMASIVERAREVARLQ</sequence>
<comment type="caution">
    <text evidence="4">The sequence shown here is derived from an EMBL/GenBank/DDBJ whole genome shotgun (WGS) entry which is preliminary data.</text>
</comment>
<dbReference type="Proteomes" id="UP000433483">
    <property type="component" value="Unassembled WGS sequence"/>
</dbReference>
<dbReference type="GO" id="GO:0005737">
    <property type="term" value="C:cytoplasm"/>
    <property type="evidence" value="ECO:0007669"/>
    <property type="project" value="TreeGrafter"/>
</dbReference>
<organism evidence="4 14">
    <name type="scientific">Phytophthora fragariae</name>
    <dbReference type="NCBI Taxonomy" id="53985"/>
    <lineage>
        <taxon>Eukaryota</taxon>
        <taxon>Sar</taxon>
        <taxon>Stramenopiles</taxon>
        <taxon>Oomycota</taxon>
        <taxon>Peronosporomycetes</taxon>
        <taxon>Peronosporales</taxon>
        <taxon>Peronosporaceae</taxon>
        <taxon>Phytophthora</taxon>
    </lineage>
</organism>
<dbReference type="EMBL" id="QXGE01006571">
    <property type="protein sequence ID" value="KAE9264960.1"/>
    <property type="molecule type" value="Genomic_DNA"/>
</dbReference>
<dbReference type="Proteomes" id="UP000441208">
    <property type="component" value="Unassembled WGS sequence"/>
</dbReference>
<evidence type="ECO:0000313" key="15">
    <source>
        <dbReference type="Proteomes" id="UP000433483"/>
    </source>
</evidence>
<protein>
    <recommendedName>
        <fullName evidence="3">Nudix hydrolase domain-containing protein</fullName>
    </recommendedName>
</protein>
<gene>
    <name evidence="12" type="ORF">PF001_g31079</name>
    <name evidence="10" type="ORF">PF002_g9604</name>
    <name evidence="11" type="ORF">PF004_g7150</name>
    <name evidence="9" type="ORF">PF005_g15203</name>
    <name evidence="8" type="ORF">PF006_g14110</name>
    <name evidence="7" type="ORF">PF007_g10938</name>
    <name evidence="13" type="ORF">PF008_g31053</name>
    <name evidence="4" type="ORF">PF009_g9322</name>
    <name evidence="6" type="ORF">PF010_g11579</name>
    <name evidence="5" type="ORF">PF011_g31474</name>
</gene>
<dbReference type="Pfam" id="PF00293">
    <property type="entry name" value="NUDIX"/>
    <property type="match status" value="1"/>
</dbReference>
<reference evidence="14 15" key="1">
    <citation type="submission" date="2018-08" db="EMBL/GenBank/DDBJ databases">
        <title>Genomic investigation of the strawberry pathogen Phytophthora fragariae indicates pathogenicity is determined by transcriptional variation in three key races.</title>
        <authorList>
            <person name="Adams T.M."/>
            <person name="Armitage A.D."/>
            <person name="Sobczyk M.K."/>
            <person name="Bates H.J."/>
            <person name="Dunwell J.M."/>
            <person name="Nellist C.F."/>
            <person name="Harrison R.J."/>
        </authorList>
    </citation>
    <scope>NUCLEOTIDE SEQUENCE [LARGE SCALE GENOMIC DNA]</scope>
    <source>
        <strain evidence="12 16">A4</strain>
        <strain evidence="10 17">BC-1</strain>
        <strain evidence="11 21">BC-23</strain>
        <strain evidence="9 15">NOV-27</strain>
        <strain evidence="8 18">NOV-5</strain>
        <strain evidence="7 19">NOV-71</strain>
        <strain evidence="13 22">NOV-77</strain>
        <strain evidence="4 14">NOV-9</strain>
        <strain evidence="6 23">ONT-3</strain>
        <strain evidence="5 20">SCRP245</strain>
    </source>
</reference>
<dbReference type="EMBL" id="QXGD01000399">
    <property type="protein sequence ID" value="KAE9240781.1"/>
    <property type="molecule type" value="Genomic_DNA"/>
</dbReference>
<evidence type="ECO:0000313" key="12">
    <source>
        <dbReference type="EMBL" id="KAE9264960.1"/>
    </source>
</evidence>
<evidence type="ECO:0000313" key="9">
    <source>
        <dbReference type="EMBL" id="KAE9200823.1"/>
    </source>
</evidence>
<evidence type="ECO:0000313" key="23">
    <source>
        <dbReference type="Proteomes" id="UP000488956"/>
    </source>
</evidence>
<dbReference type="Proteomes" id="UP000429523">
    <property type="component" value="Unassembled WGS sequence"/>
</dbReference>
<dbReference type="EMBL" id="QXGB01000932">
    <property type="protein sequence ID" value="KAE9200823.1"/>
    <property type="molecule type" value="Genomic_DNA"/>
</dbReference>
<evidence type="ECO:0000313" key="16">
    <source>
        <dbReference type="Proteomes" id="UP000437068"/>
    </source>
</evidence>
<dbReference type="Proteomes" id="UP000476176">
    <property type="component" value="Unassembled WGS sequence"/>
</dbReference>
<evidence type="ECO:0000313" key="11">
    <source>
        <dbReference type="EMBL" id="KAE9241245.1"/>
    </source>
</evidence>
<evidence type="ECO:0000313" key="18">
    <source>
        <dbReference type="Proteomes" id="UP000440732"/>
    </source>
</evidence>
<dbReference type="PANTHER" id="PTHR12629">
    <property type="entry name" value="DIPHOSPHOINOSITOL POLYPHOSPHATE PHOSPHOHYDROLASE"/>
    <property type="match status" value="1"/>
</dbReference>
<evidence type="ECO:0000259" key="3">
    <source>
        <dbReference type="PROSITE" id="PS51462"/>
    </source>
</evidence>
<dbReference type="OrthoDB" id="130526at2759"/>
<dbReference type="Proteomes" id="UP000437068">
    <property type="component" value="Unassembled WGS sequence"/>
</dbReference>
<dbReference type="PROSITE" id="PS00893">
    <property type="entry name" value="NUDIX_BOX"/>
    <property type="match status" value="1"/>
</dbReference>
<evidence type="ECO:0000256" key="2">
    <source>
        <dbReference type="ARBA" id="ARBA00022801"/>
    </source>
</evidence>
<keyword evidence="15" id="KW-1185">Reference proteome</keyword>
<evidence type="ECO:0000256" key="1">
    <source>
        <dbReference type="ARBA" id="ARBA00022723"/>
    </source>
</evidence>
<evidence type="ECO:0000313" key="6">
    <source>
        <dbReference type="EMBL" id="KAE9109362.1"/>
    </source>
</evidence>
<dbReference type="Proteomes" id="UP000486351">
    <property type="component" value="Unassembled WGS sequence"/>
</dbReference>
<name>A0A6A3F616_9STRA</name>
<evidence type="ECO:0000313" key="17">
    <source>
        <dbReference type="Proteomes" id="UP000440367"/>
    </source>
</evidence>
<dbReference type="GO" id="GO:0046872">
    <property type="term" value="F:metal ion binding"/>
    <property type="evidence" value="ECO:0007669"/>
    <property type="project" value="UniProtKB-KW"/>
</dbReference>
<evidence type="ECO:0000313" key="21">
    <source>
        <dbReference type="Proteomes" id="UP000476176"/>
    </source>
</evidence>
<evidence type="ECO:0000313" key="20">
    <source>
        <dbReference type="Proteomes" id="UP000460718"/>
    </source>
</evidence>
<proteinExistence type="predicted"/>
<evidence type="ECO:0000313" key="10">
    <source>
        <dbReference type="EMBL" id="KAE9240781.1"/>
    </source>
</evidence>
<dbReference type="Gene3D" id="3.90.79.10">
    <property type="entry name" value="Nucleoside Triphosphate Pyrophosphohydrolase"/>
    <property type="match status" value="1"/>
</dbReference>
<feature type="domain" description="Nudix hydrolase" evidence="3">
    <location>
        <begin position="1"/>
        <end position="111"/>
    </location>
</feature>
<dbReference type="PANTHER" id="PTHR12629:SF0">
    <property type="entry name" value="DIPHOSPHOINOSITOL-POLYPHOSPHATE DIPHOSPHATASE"/>
    <property type="match status" value="1"/>
</dbReference>
<dbReference type="EMBL" id="QXFY01006454">
    <property type="protein sequence ID" value="KAE9268724.1"/>
    <property type="molecule type" value="Genomic_DNA"/>
</dbReference>